<proteinExistence type="predicted"/>
<evidence type="ECO:0000313" key="2">
    <source>
        <dbReference type="EMBL" id="MBA8807330.1"/>
    </source>
</evidence>
<organism evidence="2 3">
    <name type="scientific">Promicromonospora sukumoe</name>
    <dbReference type="NCBI Taxonomy" id="88382"/>
    <lineage>
        <taxon>Bacteria</taxon>
        <taxon>Bacillati</taxon>
        <taxon>Actinomycetota</taxon>
        <taxon>Actinomycetes</taxon>
        <taxon>Micrococcales</taxon>
        <taxon>Promicromonosporaceae</taxon>
        <taxon>Promicromonospora</taxon>
    </lineage>
</organism>
<sequence>MRRTASALFGLLLLVIAPAACSGGDTPEDNTAQACSAADDLDTALTNFRSTLSPDATVDDVRAARDELSQAWQTFDSAAKEVAQDRAQELDDAWAGLQKAVDDVAGEATVAGALSTLEDEAQGVKDARDDVVSELGC</sequence>
<protein>
    <submittedName>
        <fullName evidence="2">Uncharacterized protein</fullName>
    </submittedName>
</protein>
<reference evidence="2 3" key="1">
    <citation type="submission" date="2020-07" db="EMBL/GenBank/DDBJ databases">
        <title>Sequencing the genomes of 1000 actinobacteria strains.</title>
        <authorList>
            <person name="Klenk H.-P."/>
        </authorList>
    </citation>
    <scope>NUCLEOTIDE SEQUENCE [LARGE SCALE GENOMIC DNA]</scope>
    <source>
        <strain evidence="2 3">DSM 44121</strain>
    </source>
</reference>
<comment type="caution">
    <text evidence="2">The sequence shown here is derived from an EMBL/GenBank/DDBJ whole genome shotgun (WGS) entry which is preliminary data.</text>
</comment>
<dbReference type="Proteomes" id="UP000540568">
    <property type="component" value="Unassembled WGS sequence"/>
</dbReference>
<evidence type="ECO:0000256" key="1">
    <source>
        <dbReference type="SAM" id="SignalP"/>
    </source>
</evidence>
<name>A0A7W3PCV9_9MICO</name>
<keyword evidence="1" id="KW-0732">Signal</keyword>
<dbReference type="EMBL" id="JACGWV010000001">
    <property type="protein sequence ID" value="MBA8807330.1"/>
    <property type="molecule type" value="Genomic_DNA"/>
</dbReference>
<dbReference type="RefSeq" id="WP_182614926.1">
    <property type="nucleotide sequence ID" value="NZ_BAAATF010000007.1"/>
</dbReference>
<feature type="signal peptide" evidence="1">
    <location>
        <begin position="1"/>
        <end position="22"/>
    </location>
</feature>
<keyword evidence="3" id="KW-1185">Reference proteome</keyword>
<feature type="chain" id="PRO_5038799925" evidence="1">
    <location>
        <begin position="23"/>
        <end position="137"/>
    </location>
</feature>
<accession>A0A7W3PCV9</accession>
<gene>
    <name evidence="2" type="ORF">FHX71_001272</name>
</gene>
<evidence type="ECO:0000313" key="3">
    <source>
        <dbReference type="Proteomes" id="UP000540568"/>
    </source>
</evidence>
<dbReference type="AlphaFoldDB" id="A0A7W3PCV9"/>